<reference evidence="5" key="1">
    <citation type="submission" date="2020-04" db="EMBL/GenBank/DDBJ databases">
        <authorList>
            <person name="Alioto T."/>
            <person name="Alioto T."/>
            <person name="Gomez Garrido J."/>
        </authorList>
    </citation>
    <scope>NUCLEOTIDE SEQUENCE</scope>
    <source>
        <strain evidence="5">A484AB</strain>
    </source>
</reference>
<dbReference type="Gene3D" id="2.60.40.2030">
    <property type="match status" value="1"/>
</dbReference>
<dbReference type="InterPro" id="IPR003644">
    <property type="entry name" value="Calx_beta"/>
</dbReference>
<keyword evidence="3" id="KW-0106">Calcium</keyword>
<dbReference type="SUPFAM" id="SSF141072">
    <property type="entry name" value="CalX-like"/>
    <property type="match status" value="1"/>
</dbReference>
<evidence type="ECO:0000313" key="5">
    <source>
        <dbReference type="EMBL" id="CAB4030672.1"/>
    </source>
</evidence>
<keyword evidence="6" id="KW-1185">Reference proteome</keyword>
<organism evidence="5 6">
    <name type="scientific">Paramuricea clavata</name>
    <name type="common">Red gorgonian</name>
    <name type="synonym">Violescent sea-whip</name>
    <dbReference type="NCBI Taxonomy" id="317549"/>
    <lineage>
        <taxon>Eukaryota</taxon>
        <taxon>Metazoa</taxon>
        <taxon>Cnidaria</taxon>
        <taxon>Anthozoa</taxon>
        <taxon>Octocorallia</taxon>
        <taxon>Malacalcyonacea</taxon>
        <taxon>Plexauridae</taxon>
        <taxon>Paramuricea</taxon>
    </lineage>
</organism>
<sequence length="152" mass="17099">MSLKQKALNLLMFILVFALSEGNQNHSKIGFDHNFYYGSEGESAEICLVIERYVQRITGVITTADGTARRGVDYINTVLAILINSSEPVCYNINLPDDDDSEVLETFTVVFKTNDTNVQILHSNATVTITDDDGKYMYCISIYFLTLRLPLK</sequence>
<comment type="caution">
    <text evidence="5">The sequence shown here is derived from an EMBL/GenBank/DDBJ whole genome shotgun (WGS) entry which is preliminary data.</text>
</comment>
<dbReference type="Pfam" id="PF03160">
    <property type="entry name" value="Calx-beta"/>
    <property type="match status" value="1"/>
</dbReference>
<dbReference type="InterPro" id="IPR038081">
    <property type="entry name" value="CalX-like_sf"/>
</dbReference>
<keyword evidence="2" id="KW-0677">Repeat</keyword>
<keyword evidence="1" id="KW-0732">Signal</keyword>
<proteinExistence type="predicted"/>
<evidence type="ECO:0000256" key="3">
    <source>
        <dbReference type="ARBA" id="ARBA00022837"/>
    </source>
</evidence>
<dbReference type="Proteomes" id="UP001152795">
    <property type="component" value="Unassembled WGS sequence"/>
</dbReference>
<gene>
    <name evidence="5" type="ORF">PACLA_8A035357</name>
</gene>
<evidence type="ECO:0000259" key="4">
    <source>
        <dbReference type="Pfam" id="PF03160"/>
    </source>
</evidence>
<dbReference type="GO" id="GO:0007154">
    <property type="term" value="P:cell communication"/>
    <property type="evidence" value="ECO:0007669"/>
    <property type="project" value="InterPro"/>
</dbReference>
<protein>
    <submittedName>
        <fullName evidence="5">---NA</fullName>
    </submittedName>
</protein>
<accession>A0A6S7KVU0</accession>
<feature type="domain" description="Calx-beta" evidence="4">
    <location>
        <begin position="25"/>
        <end position="133"/>
    </location>
</feature>
<evidence type="ECO:0000313" key="6">
    <source>
        <dbReference type="Proteomes" id="UP001152795"/>
    </source>
</evidence>
<name>A0A6S7KVU0_PARCT</name>
<evidence type="ECO:0000256" key="2">
    <source>
        <dbReference type="ARBA" id="ARBA00022737"/>
    </source>
</evidence>
<evidence type="ECO:0000256" key="1">
    <source>
        <dbReference type="ARBA" id="ARBA00022729"/>
    </source>
</evidence>
<dbReference type="EMBL" id="CACRXK020017051">
    <property type="protein sequence ID" value="CAB4030672.1"/>
    <property type="molecule type" value="Genomic_DNA"/>
</dbReference>
<dbReference type="AlphaFoldDB" id="A0A6S7KVU0"/>
<dbReference type="GO" id="GO:0016020">
    <property type="term" value="C:membrane"/>
    <property type="evidence" value="ECO:0007669"/>
    <property type="project" value="InterPro"/>
</dbReference>